<dbReference type="Pfam" id="PF17820">
    <property type="entry name" value="PDZ_6"/>
    <property type="match status" value="1"/>
</dbReference>
<evidence type="ECO:0000313" key="3">
    <source>
        <dbReference type="EMBL" id="AZT90798.1"/>
    </source>
</evidence>
<feature type="transmembrane region" description="Helical" evidence="1">
    <location>
        <begin position="89"/>
        <end position="122"/>
    </location>
</feature>
<dbReference type="SUPFAM" id="SSF50156">
    <property type="entry name" value="PDZ domain-like"/>
    <property type="match status" value="1"/>
</dbReference>
<gene>
    <name evidence="3" type="ORF">ELD05_09185</name>
</gene>
<accession>A0A3T0D6X5</accession>
<feature type="transmembrane region" description="Helical" evidence="1">
    <location>
        <begin position="223"/>
        <end position="245"/>
    </location>
</feature>
<keyword evidence="1" id="KW-0472">Membrane</keyword>
<dbReference type="InterPro" id="IPR041489">
    <property type="entry name" value="PDZ_6"/>
</dbReference>
<keyword evidence="1" id="KW-0812">Transmembrane</keyword>
<feature type="transmembrane region" description="Helical" evidence="1">
    <location>
        <begin position="16"/>
        <end position="37"/>
    </location>
</feature>
<dbReference type="InterPro" id="IPR001478">
    <property type="entry name" value="PDZ"/>
</dbReference>
<evidence type="ECO:0000313" key="4">
    <source>
        <dbReference type="Proteomes" id="UP000282930"/>
    </source>
</evidence>
<sequence>MFKFFWQIFELTGLNIFSLLFSWNFWVIIILIAFLYKREQEFEQNVLGYNRRTLIYKVIESSIAGLVGGYIVSLIVLFFGIVVDVDSFLYLWYIALILALINPRYLCFSYSAGIISIVSLIFKKPAVDISGILLIVAILHFVESLLIFLDGFRGAIPVVIKRRKKDESTGYLDNHSITGAYLMQRFWAIPMVIIALNFQVSAPTVKINLFEPSWWPLFKPQQVTPTTLLLLTPIVAALGYGDLAVSDEPHVISKKSAFTLSIFSIVLFVLSALSYRIYAFKWIAALFAPIAHESIILFQQKKQKEGKSIFEAEENTIKVLYVEENSVAEKMGIRPGDTLISINGVLIQSENELERIFSDAQIYMWVKVKDKRGKIKELYYQDYENGIRNLGIIVITKNVMPNYEIDTEGYFIFIKSIASKIKRFLFNNKGT</sequence>
<dbReference type="PROSITE" id="PS50106">
    <property type="entry name" value="PDZ"/>
    <property type="match status" value="1"/>
</dbReference>
<keyword evidence="4" id="KW-1185">Reference proteome</keyword>
<organism evidence="3 4">
    <name type="scientific">Caldicellulosiruptor changbaiensis</name>
    <dbReference type="NCBI Taxonomy" id="1222016"/>
    <lineage>
        <taxon>Bacteria</taxon>
        <taxon>Bacillati</taxon>
        <taxon>Bacillota</taxon>
        <taxon>Bacillota incertae sedis</taxon>
        <taxon>Caldicellulosiruptorales</taxon>
        <taxon>Caldicellulosiruptoraceae</taxon>
        <taxon>Caldicellulosiruptor</taxon>
    </lineage>
</organism>
<dbReference type="RefSeq" id="WP_045165051.1">
    <property type="nucleotide sequence ID" value="NZ_CP034791.1"/>
</dbReference>
<protein>
    <submittedName>
        <fullName evidence="3">PDZ domain-containing protein</fullName>
    </submittedName>
</protein>
<evidence type="ECO:0000256" key="1">
    <source>
        <dbReference type="SAM" id="Phobius"/>
    </source>
</evidence>
<dbReference type="Proteomes" id="UP000282930">
    <property type="component" value="Chromosome"/>
</dbReference>
<feature type="domain" description="PDZ" evidence="2">
    <location>
        <begin position="294"/>
        <end position="349"/>
    </location>
</feature>
<feature type="transmembrane region" description="Helical" evidence="1">
    <location>
        <begin position="257"/>
        <end position="273"/>
    </location>
</feature>
<dbReference type="InterPro" id="IPR036034">
    <property type="entry name" value="PDZ_sf"/>
</dbReference>
<dbReference type="EMBL" id="CP034791">
    <property type="protein sequence ID" value="AZT90798.1"/>
    <property type="molecule type" value="Genomic_DNA"/>
</dbReference>
<keyword evidence="1" id="KW-1133">Transmembrane helix</keyword>
<evidence type="ECO:0000259" key="2">
    <source>
        <dbReference type="PROSITE" id="PS50106"/>
    </source>
</evidence>
<feature type="transmembrane region" description="Helical" evidence="1">
    <location>
        <begin position="58"/>
        <end position="83"/>
    </location>
</feature>
<dbReference type="AlphaFoldDB" id="A0A3T0D6X5"/>
<feature type="transmembrane region" description="Helical" evidence="1">
    <location>
        <begin position="129"/>
        <end position="149"/>
    </location>
</feature>
<name>A0A3T0D6X5_9FIRM</name>
<dbReference type="KEGG" id="ccha:ELD05_09185"/>
<proteinExistence type="predicted"/>
<dbReference type="Gene3D" id="2.30.42.10">
    <property type="match status" value="1"/>
</dbReference>
<reference evidence="3 4" key="1">
    <citation type="submission" date="2018-12" db="EMBL/GenBank/DDBJ databases">
        <title>Genome sequence from the cellulolytic species, Caldicellulosiruptor changbaiensis.</title>
        <authorList>
            <person name="Blumer-Schuette S.E."/>
            <person name="Mendoza C."/>
        </authorList>
    </citation>
    <scope>NUCLEOTIDE SEQUENCE [LARGE SCALE GENOMIC DNA]</scope>
    <source>
        <strain evidence="3 4">CBS-Z</strain>
    </source>
</reference>